<gene>
    <name evidence="1" type="ORF">L3Q82_019682</name>
</gene>
<evidence type="ECO:0000313" key="1">
    <source>
        <dbReference type="EMBL" id="KAI3353129.1"/>
    </source>
</evidence>
<keyword evidence="2" id="KW-1185">Reference proteome</keyword>
<reference evidence="1" key="1">
    <citation type="submission" date="2022-04" db="EMBL/GenBank/DDBJ databases">
        <title>Jade perch genome.</title>
        <authorList>
            <person name="Chao B."/>
        </authorList>
    </citation>
    <scope>NUCLEOTIDE SEQUENCE</scope>
    <source>
        <strain evidence="1">CB-2022</strain>
    </source>
</reference>
<protein>
    <submittedName>
        <fullName evidence="1">Uncharacterized protein</fullName>
    </submittedName>
</protein>
<name>A0ACB8VC77_9TELE</name>
<dbReference type="Proteomes" id="UP000831701">
    <property type="component" value="Chromosome 23"/>
</dbReference>
<sequence length="1147" mass="130601">ILLLPIVKMVNYKVTVSTANLATAATFNNVFIKLVGTEGESNREWLISLKGALSFTNGAVSSFTVSCPASIGNLILIELDKKTVLPFPEDSWYPTKVEVKSPEGNTYNFPIYRWITDSEVHRFREATALRIFEDSHHLGRYSRERELKQRKENYRWDVYVEGMPHTIKAENPLDLPCEVRFSFTKKTEFFYTAATGLTELQLTGLADRQQNWTNIDSINRVFCCKRTDISEYVQDHWKEDAFFGYQFLNGVNPMLIQRCTALPKNFPVTDSMVSLSGQCSLEDEIKKGNIFLCDYKRLDGVKPNTINGKKQYLMAPLVLLHKTPDDKLIPIAIQLKQTPAGDNPIFLPTDSEYDWLTAKIFVRSAEFNEHQLNSHLLRTHLLAEVFAVSLLRNVPMVHPLYKLLVPHTRYNLQINLMARLLLISKTGSFTKFAASGGEGMITILNRSLSSMTYSSLCIPDDIAERGLENVPNFYYRDDGLKLWEIIHRNVFHITSQRFVQGMLSYYYKNDDEVQQDSELQKWILDIFEHGFLSNEGTGIPQRFTTVNELVKFVTMVIFVCSGQHSAVNTGQYDYGGWMPNTPLSLQLPPPTTKGTTSEATMLKTLPDINTTVHGMATMWLLSRQSSDFVPLGHYPEDHFSEEIPRKLIKDFQGELKVLSAAIKYEVIVTTANLAQATTTNNVFIKLVGTNGESKRTGSKALKRLPSSPLKQWNVYKEGLPHCMKASNPLTLPCEIRFTFTKASEFAYTASTELTELMLEGLSFSKQNWTDLDAIQKVFCNKTTDISSTVPHQAQLQVCPATLEGQRFFGYQYLNGVNPILIQRCKVLPKNFPVTDDMVFLRGGRYLNEEMQKGNIFLCDYKRLDGVKPNTINGKTQYLLSPLVLLHKTPDDKLMVIAIHFLPDSDTDTDSECDWLMAKIFVRSADFNEHQLNSHLLRTHLLAEVFAVSLLRNVPMVHPLYKLLVPHTRYTLQINYLAQLFLISEKGVFTEFAASGGGGMITILNRSLSSMTYSSLCIPDDIAERGLENVPNFYYRDDGLKLWEIIHRFVKGVLGHYYKTDAECPDEHFCEEVPYKLIKDFQGELEILSVMIKTRNNSLEVPYTYMDPMLVENSVDITERECVTFFLTPTMDSLQIKHLYLPIGLVSS</sequence>
<organism evidence="1 2">
    <name type="scientific">Scortum barcoo</name>
    <name type="common">barcoo grunter</name>
    <dbReference type="NCBI Taxonomy" id="214431"/>
    <lineage>
        <taxon>Eukaryota</taxon>
        <taxon>Metazoa</taxon>
        <taxon>Chordata</taxon>
        <taxon>Craniata</taxon>
        <taxon>Vertebrata</taxon>
        <taxon>Euteleostomi</taxon>
        <taxon>Actinopterygii</taxon>
        <taxon>Neopterygii</taxon>
        <taxon>Teleostei</taxon>
        <taxon>Neoteleostei</taxon>
        <taxon>Acanthomorphata</taxon>
        <taxon>Eupercaria</taxon>
        <taxon>Centrarchiformes</taxon>
        <taxon>Terapontoidei</taxon>
        <taxon>Terapontidae</taxon>
        <taxon>Scortum</taxon>
    </lineage>
</organism>
<dbReference type="EMBL" id="CM041553">
    <property type="protein sequence ID" value="KAI3353129.1"/>
    <property type="molecule type" value="Genomic_DNA"/>
</dbReference>
<evidence type="ECO:0000313" key="2">
    <source>
        <dbReference type="Proteomes" id="UP000831701"/>
    </source>
</evidence>
<comment type="caution">
    <text evidence="1">The sequence shown here is derived from an EMBL/GenBank/DDBJ whole genome shotgun (WGS) entry which is preliminary data.</text>
</comment>
<accession>A0ACB8VC77</accession>
<proteinExistence type="predicted"/>
<feature type="non-terminal residue" evidence="1">
    <location>
        <position position="1"/>
    </location>
</feature>